<dbReference type="PANTHER" id="PTHR23128:SF132">
    <property type="entry name" value="SERPENTINE RECEPTOR, CLASS E (EPSILON)-RELATED"/>
    <property type="match status" value="1"/>
</dbReference>
<evidence type="ECO:0000313" key="4">
    <source>
        <dbReference type="Proteomes" id="UP001176961"/>
    </source>
</evidence>
<gene>
    <name evidence="3" type="ORF">CYNAS_LOCUS19830</name>
</gene>
<keyword evidence="2" id="KW-0472">Membrane</keyword>
<protein>
    <submittedName>
        <fullName evidence="3">Uncharacterized protein</fullName>
    </submittedName>
</protein>
<organism evidence="3 4">
    <name type="scientific">Cylicocyclus nassatus</name>
    <name type="common">Nematode worm</name>
    <dbReference type="NCBI Taxonomy" id="53992"/>
    <lineage>
        <taxon>Eukaryota</taxon>
        <taxon>Metazoa</taxon>
        <taxon>Ecdysozoa</taxon>
        <taxon>Nematoda</taxon>
        <taxon>Chromadorea</taxon>
        <taxon>Rhabditida</taxon>
        <taxon>Rhabditina</taxon>
        <taxon>Rhabditomorpha</taxon>
        <taxon>Strongyloidea</taxon>
        <taxon>Strongylidae</taxon>
        <taxon>Cylicocyclus</taxon>
    </lineage>
</organism>
<reference evidence="3" key="1">
    <citation type="submission" date="2023-07" db="EMBL/GenBank/DDBJ databases">
        <authorList>
            <consortium name="CYATHOMIX"/>
        </authorList>
    </citation>
    <scope>NUCLEOTIDE SEQUENCE</scope>
    <source>
        <strain evidence="3">N/A</strain>
    </source>
</reference>
<accession>A0AA36HBY1</accession>
<evidence type="ECO:0000256" key="2">
    <source>
        <dbReference type="SAM" id="Phobius"/>
    </source>
</evidence>
<feature type="transmembrane region" description="Helical" evidence="2">
    <location>
        <begin position="60"/>
        <end position="79"/>
    </location>
</feature>
<dbReference type="AlphaFoldDB" id="A0AA36HBY1"/>
<feature type="transmembrane region" description="Helical" evidence="2">
    <location>
        <begin position="150"/>
        <end position="175"/>
    </location>
</feature>
<dbReference type="InterPro" id="IPR004151">
    <property type="entry name" value="7TM_GPCR_serpentine_rcpt_Sre"/>
</dbReference>
<dbReference type="PANTHER" id="PTHR23128">
    <property type="entry name" value="SERPENTINE RECEPTOR, CLASS E (EPSILON)-RELATED"/>
    <property type="match status" value="1"/>
</dbReference>
<feature type="transmembrane region" description="Helical" evidence="2">
    <location>
        <begin position="85"/>
        <end position="108"/>
    </location>
</feature>
<dbReference type="EMBL" id="CATQJL010000316">
    <property type="protein sequence ID" value="CAJ0607847.1"/>
    <property type="molecule type" value="Genomic_DNA"/>
</dbReference>
<dbReference type="Proteomes" id="UP001176961">
    <property type="component" value="Unassembled WGS sequence"/>
</dbReference>
<feature type="transmembrane region" description="Helical" evidence="2">
    <location>
        <begin position="190"/>
        <end position="209"/>
    </location>
</feature>
<evidence type="ECO:0000313" key="3">
    <source>
        <dbReference type="EMBL" id="CAJ0607847.1"/>
    </source>
</evidence>
<keyword evidence="4" id="KW-1185">Reference proteome</keyword>
<comment type="similarity">
    <text evidence="1">Belongs to the nematode receptor-like protein sre family.</text>
</comment>
<dbReference type="GO" id="GO:0007606">
    <property type="term" value="P:sensory perception of chemical stimulus"/>
    <property type="evidence" value="ECO:0007669"/>
    <property type="project" value="InterPro"/>
</dbReference>
<dbReference type="Pfam" id="PF03125">
    <property type="entry name" value="Sre"/>
    <property type="match status" value="1"/>
</dbReference>
<proteinExistence type="inferred from homology"/>
<dbReference type="GO" id="GO:0016020">
    <property type="term" value="C:membrane"/>
    <property type="evidence" value="ECO:0007669"/>
    <property type="project" value="InterPro"/>
</dbReference>
<feature type="transmembrane region" description="Helical" evidence="2">
    <location>
        <begin position="16"/>
        <end position="40"/>
    </location>
</feature>
<keyword evidence="2" id="KW-1133">Transmembrane helix</keyword>
<keyword evidence="2" id="KW-0812">Transmembrane</keyword>
<comment type="caution">
    <text evidence="3">The sequence shown here is derived from an EMBL/GenBank/DDBJ whole genome shotgun (WGS) entry which is preliminary data.</text>
</comment>
<name>A0AA36HBY1_CYLNA</name>
<evidence type="ECO:0000256" key="1">
    <source>
        <dbReference type="ARBA" id="ARBA00006803"/>
    </source>
</evidence>
<sequence>MFYDVEVVGKKGTMDMILFVLYLIRYVPLCCILTMFPAIIVERTFASRYISDYEHTDRSWISYLVITGSLLLAVIYYIVVQSFFVGMYPMVLFTIVTLSICVLSSVVMKVIHGRDMAKFSDLANQTGRSTINYTLSIKFQLAENLRVTKWLTYASIGYTIWGGVASFLCIPPFLVFDGDSPVGQLFYETFNVYFALTFAIIAWTSLWTTGELQRLMVKLPRLCYSLHVSNSEDLNPGTTRNDDIVLATENYFKQLNSVWSRT</sequence>